<dbReference type="AlphaFoldDB" id="X1TKT0"/>
<gene>
    <name evidence="1" type="ORF">S12H4_37692</name>
</gene>
<proteinExistence type="predicted"/>
<reference evidence="1" key="1">
    <citation type="journal article" date="2014" name="Front. Microbiol.">
        <title>High frequency of phylogenetically diverse reductive dehalogenase-homologous genes in deep subseafloor sedimentary metagenomes.</title>
        <authorList>
            <person name="Kawai M."/>
            <person name="Futagami T."/>
            <person name="Toyoda A."/>
            <person name="Takaki Y."/>
            <person name="Nishi S."/>
            <person name="Hori S."/>
            <person name="Arai W."/>
            <person name="Tsubouchi T."/>
            <person name="Morono Y."/>
            <person name="Uchiyama I."/>
            <person name="Ito T."/>
            <person name="Fujiyama A."/>
            <person name="Inagaki F."/>
            <person name="Takami H."/>
        </authorList>
    </citation>
    <scope>NUCLEOTIDE SEQUENCE</scope>
    <source>
        <strain evidence="1">Expedition CK06-06</strain>
    </source>
</reference>
<organism evidence="1">
    <name type="scientific">marine sediment metagenome</name>
    <dbReference type="NCBI Taxonomy" id="412755"/>
    <lineage>
        <taxon>unclassified sequences</taxon>
        <taxon>metagenomes</taxon>
        <taxon>ecological metagenomes</taxon>
    </lineage>
</organism>
<protein>
    <submittedName>
        <fullName evidence="1">Uncharacterized protein</fullName>
    </submittedName>
</protein>
<dbReference type="EMBL" id="BARW01022616">
    <property type="protein sequence ID" value="GAI88180.1"/>
    <property type="molecule type" value="Genomic_DNA"/>
</dbReference>
<comment type="caution">
    <text evidence="1">The sequence shown here is derived from an EMBL/GenBank/DDBJ whole genome shotgun (WGS) entry which is preliminary data.</text>
</comment>
<name>X1TKT0_9ZZZZ</name>
<evidence type="ECO:0000313" key="1">
    <source>
        <dbReference type="EMBL" id="GAI88180.1"/>
    </source>
</evidence>
<sequence>MHCSVIPVRLDKGEVGNLDIPFYEDDLEYLKTRWAEKVKRACLKLGFEGIEKIPNKLDVNHDYVNLPKTVRQKQRPGFKFGYDMRSPVHDLQKAISAINMKDRKLIMSFKRGDLGYFENWSFEHYVDVLIELLSYRRLTSTYGWLRRFEKDASALGVEVQKADDDFNAIDALSVLTEYRREYR</sequence>
<feature type="non-terminal residue" evidence="1">
    <location>
        <position position="183"/>
    </location>
</feature>
<accession>X1TKT0</accession>